<dbReference type="EMBL" id="BAABIC010000009">
    <property type="protein sequence ID" value="GAA4690685.1"/>
    <property type="molecule type" value="Genomic_DNA"/>
</dbReference>
<accession>A0ABP8WIZ6</accession>
<keyword evidence="2" id="KW-1185">Reference proteome</keyword>
<evidence type="ECO:0000313" key="2">
    <source>
        <dbReference type="Proteomes" id="UP001500325"/>
    </source>
</evidence>
<name>A0ABP8WIZ6_9PSEU</name>
<protein>
    <submittedName>
        <fullName evidence="1">Uncharacterized protein</fullName>
    </submittedName>
</protein>
<comment type="caution">
    <text evidence="1">The sequence shown here is derived from an EMBL/GenBank/DDBJ whole genome shotgun (WGS) entry which is preliminary data.</text>
</comment>
<organism evidence="1 2">
    <name type="scientific">Pseudonocardia yuanmonensis</name>
    <dbReference type="NCBI Taxonomy" id="1095914"/>
    <lineage>
        <taxon>Bacteria</taxon>
        <taxon>Bacillati</taxon>
        <taxon>Actinomycetota</taxon>
        <taxon>Actinomycetes</taxon>
        <taxon>Pseudonocardiales</taxon>
        <taxon>Pseudonocardiaceae</taxon>
        <taxon>Pseudonocardia</taxon>
    </lineage>
</organism>
<dbReference type="Proteomes" id="UP001500325">
    <property type="component" value="Unassembled WGS sequence"/>
</dbReference>
<sequence>MGVHLVDSTDSSLVPGSYDFTQIIINGTWDGRHTFTEPMVTRDWLLTKPNLEQPLKLPQAYQKSGYHPTGYAVRVDGQSGDYVVALTGMTMRQAS</sequence>
<evidence type="ECO:0000313" key="1">
    <source>
        <dbReference type="EMBL" id="GAA4690685.1"/>
    </source>
</evidence>
<reference evidence="2" key="1">
    <citation type="journal article" date="2019" name="Int. J. Syst. Evol. Microbiol.">
        <title>The Global Catalogue of Microorganisms (GCM) 10K type strain sequencing project: providing services to taxonomists for standard genome sequencing and annotation.</title>
        <authorList>
            <consortium name="The Broad Institute Genomics Platform"/>
            <consortium name="The Broad Institute Genome Sequencing Center for Infectious Disease"/>
            <person name="Wu L."/>
            <person name="Ma J."/>
        </authorList>
    </citation>
    <scope>NUCLEOTIDE SEQUENCE [LARGE SCALE GENOMIC DNA]</scope>
    <source>
        <strain evidence="2">JCM 18055</strain>
    </source>
</reference>
<proteinExistence type="predicted"/>
<gene>
    <name evidence="1" type="ORF">GCM10023215_29230</name>
</gene>